<evidence type="ECO:0000256" key="2">
    <source>
        <dbReference type="ARBA" id="ARBA00022692"/>
    </source>
</evidence>
<evidence type="ECO:0000313" key="8">
    <source>
        <dbReference type="EMBL" id="PAV70765.1"/>
    </source>
</evidence>
<evidence type="ECO:0000256" key="5">
    <source>
        <dbReference type="RuleBase" id="RU000687"/>
    </source>
</evidence>
<dbReference type="GO" id="GO:0005230">
    <property type="term" value="F:extracellular ligand-gated monoatomic ion channel activity"/>
    <property type="evidence" value="ECO:0007669"/>
    <property type="project" value="InterPro"/>
</dbReference>
<dbReference type="OrthoDB" id="202825at2759"/>
<feature type="signal peptide" evidence="5">
    <location>
        <begin position="1"/>
        <end position="22"/>
    </location>
</feature>
<dbReference type="STRING" id="2018661.A0A2A2KA10"/>
<dbReference type="AlphaFoldDB" id="A0A2A2KA10"/>
<sequence>MQSLYRALQIFIYVFLLSLAKSSWINQEEEAPHVNLQTVDYSNENDELNSTIVPGSSKKLTEYLLSRHNMNSAPDGLINIYYELELVHILGIDELKQTMTVLIYVDERWTDPSLQWEPALFGGITKTWLPMDKIWVPDVIIFNMLNHEDLLASVRAPVLVYPNGTIEASHPAVHTVSCEINIKHFPLDDQRCALEVASWAYGKDKIRLHAHTEHSLEHYTDNEEWHLLNVNVSEREYIHEGINVSELRYDVSVKRRPLFYMVTLTFPSYVMCAISVVGLFARFSTTGEREERFTLGVTAILTMAVLSLVVSEKVPHSSTHVPLLVAYFLFNMVVVSVAAMTTGIVMRVHRMGRFGREPHSFWMKVFCLRPNRLAAPKKRAYRVKIVDTGEQSVMLERINGDVNQPQNQTVNLNGPVQVPQHDHFSLHKRIEALEEYIRKMVSRCEHMQEELDEWDCLESLSARKRREDNGYVRISQRLDLVFMAFFLFIVTVPVIVLFSLT</sequence>
<name>A0A2A2KA10_9BILA</name>
<dbReference type="InterPro" id="IPR036734">
    <property type="entry name" value="Neur_chan_lig-bd_sf"/>
</dbReference>
<reference evidence="8 9" key="1">
    <citation type="journal article" date="2017" name="Curr. Biol.">
        <title>Genome architecture and evolution of a unichromosomal asexual nematode.</title>
        <authorList>
            <person name="Fradin H."/>
            <person name="Zegar C."/>
            <person name="Gutwein M."/>
            <person name="Lucas J."/>
            <person name="Kovtun M."/>
            <person name="Corcoran D."/>
            <person name="Baugh L.R."/>
            <person name="Kiontke K."/>
            <person name="Gunsalus K."/>
            <person name="Fitch D.H."/>
            <person name="Piano F."/>
        </authorList>
    </citation>
    <scope>NUCLEOTIDE SEQUENCE [LARGE SCALE GENOMIC DNA]</scope>
    <source>
        <strain evidence="8">PF1309</strain>
    </source>
</reference>
<dbReference type="PANTHER" id="PTHR18945">
    <property type="entry name" value="NEUROTRANSMITTER GATED ION CHANNEL"/>
    <property type="match status" value="1"/>
</dbReference>
<comment type="caution">
    <text evidence="8">The sequence shown here is derived from an EMBL/GenBank/DDBJ whole genome shotgun (WGS) entry which is preliminary data.</text>
</comment>
<keyword evidence="4 5" id="KW-0472">Membrane</keyword>
<dbReference type="EMBL" id="LIAE01009215">
    <property type="protein sequence ID" value="PAV70765.1"/>
    <property type="molecule type" value="Genomic_DNA"/>
</dbReference>
<dbReference type="InterPro" id="IPR036719">
    <property type="entry name" value="Neuro-gated_channel_TM_sf"/>
</dbReference>
<feature type="transmembrane region" description="Helical" evidence="5">
    <location>
        <begin position="293"/>
        <end position="311"/>
    </location>
</feature>
<dbReference type="InterPro" id="IPR006202">
    <property type="entry name" value="Neur_chan_lig-bd"/>
</dbReference>
<evidence type="ECO:0000256" key="3">
    <source>
        <dbReference type="ARBA" id="ARBA00022989"/>
    </source>
</evidence>
<feature type="domain" description="Neurotransmitter-gated ion-channel transmembrane" evidence="7">
    <location>
        <begin position="291"/>
        <end position="497"/>
    </location>
</feature>
<dbReference type="Gene3D" id="1.20.58.390">
    <property type="entry name" value="Neurotransmitter-gated ion-channel transmembrane domain"/>
    <property type="match status" value="1"/>
</dbReference>
<feature type="chain" id="PRO_5022248900" description="Neurotransmitter-gated ion-channel ligand-binding domain-containing protein" evidence="5">
    <location>
        <begin position="23"/>
        <end position="501"/>
    </location>
</feature>
<dbReference type="InterPro" id="IPR006201">
    <property type="entry name" value="Neur_channel"/>
</dbReference>
<dbReference type="InterPro" id="IPR018000">
    <property type="entry name" value="Neurotransmitter_ion_chnl_CS"/>
</dbReference>
<dbReference type="Pfam" id="PF02931">
    <property type="entry name" value="Neur_chan_LBD"/>
    <property type="match status" value="1"/>
</dbReference>
<feature type="transmembrane region" description="Helical" evidence="5">
    <location>
        <begin position="323"/>
        <end position="346"/>
    </location>
</feature>
<evidence type="ECO:0000256" key="4">
    <source>
        <dbReference type="ARBA" id="ARBA00023136"/>
    </source>
</evidence>
<dbReference type="PRINTS" id="PR00252">
    <property type="entry name" value="NRIONCHANNEL"/>
</dbReference>
<feature type="domain" description="Neurotransmitter-gated ion-channel ligand-binding" evidence="6">
    <location>
        <begin position="58"/>
        <end position="257"/>
    </location>
</feature>
<comment type="similarity">
    <text evidence="5">Belongs to the ligand-gated ion channel (TC 1.A.9) family.</text>
</comment>
<evidence type="ECO:0000256" key="1">
    <source>
        <dbReference type="ARBA" id="ARBA00004141"/>
    </source>
</evidence>
<dbReference type="SUPFAM" id="SSF63712">
    <property type="entry name" value="Nicotinic receptor ligand binding domain-like"/>
    <property type="match status" value="1"/>
</dbReference>
<keyword evidence="2 5" id="KW-0812">Transmembrane</keyword>
<organism evidence="8 9">
    <name type="scientific">Diploscapter pachys</name>
    <dbReference type="NCBI Taxonomy" id="2018661"/>
    <lineage>
        <taxon>Eukaryota</taxon>
        <taxon>Metazoa</taxon>
        <taxon>Ecdysozoa</taxon>
        <taxon>Nematoda</taxon>
        <taxon>Chromadorea</taxon>
        <taxon>Rhabditida</taxon>
        <taxon>Rhabditina</taxon>
        <taxon>Rhabditomorpha</taxon>
        <taxon>Rhabditoidea</taxon>
        <taxon>Rhabditidae</taxon>
        <taxon>Diploscapter</taxon>
    </lineage>
</organism>
<accession>A0A2A2KA10</accession>
<dbReference type="SUPFAM" id="SSF90112">
    <property type="entry name" value="Neurotransmitter-gated ion-channel transmembrane pore"/>
    <property type="match status" value="1"/>
</dbReference>
<evidence type="ECO:0000259" key="7">
    <source>
        <dbReference type="Pfam" id="PF02932"/>
    </source>
</evidence>
<dbReference type="Gene3D" id="2.70.170.10">
    <property type="entry name" value="Neurotransmitter-gated ion-channel ligand-binding domain"/>
    <property type="match status" value="1"/>
</dbReference>
<dbReference type="FunFam" id="2.70.170.10:FF:000055">
    <property type="entry name" value="Proton-gated ion channel subunit pbo-6"/>
    <property type="match status" value="1"/>
</dbReference>
<evidence type="ECO:0000313" key="9">
    <source>
        <dbReference type="Proteomes" id="UP000218231"/>
    </source>
</evidence>
<keyword evidence="5" id="KW-0732">Signal</keyword>
<keyword evidence="3 5" id="KW-1133">Transmembrane helix</keyword>
<evidence type="ECO:0008006" key="10">
    <source>
        <dbReference type="Google" id="ProtNLM"/>
    </source>
</evidence>
<dbReference type="CDD" id="cd18989">
    <property type="entry name" value="LGIC_ECD_cation"/>
    <property type="match status" value="1"/>
</dbReference>
<dbReference type="PROSITE" id="PS00236">
    <property type="entry name" value="NEUROTR_ION_CHANNEL"/>
    <property type="match status" value="1"/>
</dbReference>
<evidence type="ECO:0000259" key="6">
    <source>
        <dbReference type="Pfam" id="PF02931"/>
    </source>
</evidence>
<dbReference type="Proteomes" id="UP000218231">
    <property type="component" value="Unassembled WGS sequence"/>
</dbReference>
<protein>
    <recommendedName>
        <fullName evidence="10">Neurotransmitter-gated ion-channel ligand-binding domain-containing protein</fullName>
    </recommendedName>
</protein>
<feature type="transmembrane region" description="Helical" evidence="5">
    <location>
        <begin position="258"/>
        <end position="281"/>
    </location>
</feature>
<keyword evidence="9" id="KW-1185">Reference proteome</keyword>
<dbReference type="InterPro" id="IPR038050">
    <property type="entry name" value="Neuro_actylchol_rec"/>
</dbReference>
<dbReference type="CDD" id="cd19051">
    <property type="entry name" value="LGIC_TM_cation"/>
    <property type="match status" value="1"/>
</dbReference>
<gene>
    <name evidence="8" type="ORF">WR25_05398</name>
</gene>
<proteinExistence type="inferred from homology"/>
<feature type="transmembrane region" description="Helical" evidence="5">
    <location>
        <begin position="480"/>
        <end position="500"/>
    </location>
</feature>
<keyword evidence="5" id="KW-0813">Transport</keyword>
<keyword evidence="5" id="KW-0407">Ion channel</keyword>
<comment type="subcellular location">
    <subcellularLocation>
        <location evidence="1">Membrane</location>
        <topology evidence="1">Multi-pass membrane protein</topology>
    </subcellularLocation>
</comment>
<dbReference type="GO" id="GO:0004888">
    <property type="term" value="F:transmembrane signaling receptor activity"/>
    <property type="evidence" value="ECO:0007669"/>
    <property type="project" value="InterPro"/>
</dbReference>
<dbReference type="InterPro" id="IPR006029">
    <property type="entry name" value="Neurotrans-gated_channel_TM"/>
</dbReference>
<dbReference type="GO" id="GO:0016020">
    <property type="term" value="C:membrane"/>
    <property type="evidence" value="ECO:0007669"/>
    <property type="project" value="UniProtKB-SubCell"/>
</dbReference>
<keyword evidence="5" id="KW-0406">Ion transport</keyword>
<dbReference type="Pfam" id="PF02932">
    <property type="entry name" value="Neur_chan_memb"/>
    <property type="match status" value="1"/>
</dbReference>